<dbReference type="KEGG" id="sals:SLNWT_3028"/>
<evidence type="ECO:0000313" key="3">
    <source>
        <dbReference type="Proteomes" id="UP000031523"/>
    </source>
</evidence>
<gene>
    <name evidence="2" type="ORF">SLNWT_3028</name>
</gene>
<sequence length="41" mass="4394">MAQDGVLGIVAAKRPYLVDPDGKSSWPGRSAQTQERQAVIP</sequence>
<name>A0A0B5EPC4_STRA4</name>
<feature type="compositionally biased region" description="Polar residues" evidence="1">
    <location>
        <begin position="30"/>
        <end position="41"/>
    </location>
</feature>
<evidence type="ECO:0000313" key="2">
    <source>
        <dbReference type="EMBL" id="AJE83404.1"/>
    </source>
</evidence>
<dbReference type="AlphaFoldDB" id="A0A0B5EPC4"/>
<accession>A0A0B5EPC4</accession>
<dbReference type="Proteomes" id="UP000031523">
    <property type="component" value="Chromosome"/>
</dbReference>
<keyword evidence="3" id="KW-1185">Reference proteome</keyword>
<evidence type="ECO:0000256" key="1">
    <source>
        <dbReference type="SAM" id="MobiDB-lite"/>
    </source>
</evidence>
<protein>
    <submittedName>
        <fullName evidence="2">Uncharacterized protein</fullName>
    </submittedName>
</protein>
<dbReference type="EMBL" id="CP010519">
    <property type="protein sequence ID" value="AJE83404.1"/>
    <property type="molecule type" value="Genomic_DNA"/>
</dbReference>
<organism evidence="2 3">
    <name type="scientific">Streptomyces albus (strain ATCC 21838 / DSM 41398 / FERM P-419 / JCM 4703 / NBRC 107858)</name>
    <dbReference type="NCBI Taxonomy" id="1081613"/>
    <lineage>
        <taxon>Bacteria</taxon>
        <taxon>Bacillati</taxon>
        <taxon>Actinomycetota</taxon>
        <taxon>Actinomycetes</taxon>
        <taxon>Kitasatosporales</taxon>
        <taxon>Streptomycetaceae</taxon>
        <taxon>Streptomyces</taxon>
    </lineage>
</organism>
<reference evidence="2 3" key="1">
    <citation type="submission" date="2015-01" db="EMBL/GenBank/DDBJ databases">
        <title>Enhanced salinomycin production by adjusting the supply of polyketide extender units in Streptomyce albus DSM 41398.</title>
        <authorList>
            <person name="Lu C."/>
        </authorList>
    </citation>
    <scope>NUCLEOTIDE SEQUENCE [LARGE SCALE GENOMIC DNA]</scope>
    <source>
        <strain evidence="3">ATCC 21838 / DSM 41398 / FERM P-419 / JCM 4703 / NBRC 107858</strain>
    </source>
</reference>
<proteinExistence type="predicted"/>
<feature type="region of interest" description="Disordered" evidence="1">
    <location>
        <begin position="18"/>
        <end position="41"/>
    </location>
</feature>